<keyword evidence="2" id="KW-0547">Nucleotide-binding</keyword>
<keyword evidence="7" id="KW-1185">Reference proteome</keyword>
<dbReference type="SUPFAM" id="SSF52540">
    <property type="entry name" value="P-loop containing nucleoside triphosphate hydrolases"/>
    <property type="match status" value="1"/>
</dbReference>
<evidence type="ECO:0000256" key="2">
    <source>
        <dbReference type="ARBA" id="ARBA00022741"/>
    </source>
</evidence>
<dbReference type="InterPro" id="IPR003439">
    <property type="entry name" value="ABC_transporter-like_ATP-bd"/>
</dbReference>
<accession>A0ABZ0UKS2</accession>
<dbReference type="SMART" id="SM00382">
    <property type="entry name" value="AAA"/>
    <property type="match status" value="1"/>
</dbReference>
<dbReference type="PROSITE" id="PS00211">
    <property type="entry name" value="ABC_TRANSPORTER_1"/>
    <property type="match status" value="1"/>
</dbReference>
<evidence type="ECO:0000313" key="7">
    <source>
        <dbReference type="Proteomes" id="UP001327219"/>
    </source>
</evidence>
<dbReference type="InterPro" id="IPR003593">
    <property type="entry name" value="AAA+_ATPase"/>
</dbReference>
<reference evidence="6 7" key="1">
    <citation type="submission" date="2022-11" db="EMBL/GenBank/DDBJ databases">
        <title>Host association and intracellularity evolved multiple times independently in the Rickettsiales.</title>
        <authorList>
            <person name="Castelli M."/>
            <person name="Nardi T."/>
            <person name="Gammuto L."/>
            <person name="Bellinzona G."/>
            <person name="Sabaneyeva E."/>
            <person name="Potekhin A."/>
            <person name="Serra V."/>
            <person name="Petroni G."/>
            <person name="Sassera D."/>
        </authorList>
    </citation>
    <scope>NUCLEOTIDE SEQUENCE [LARGE SCALE GENOMIC DNA]</scope>
    <source>
        <strain evidence="6 7">NDG2</strain>
    </source>
</reference>
<dbReference type="EMBL" id="CP110820">
    <property type="protein sequence ID" value="WPX96743.1"/>
    <property type="molecule type" value="Genomic_DNA"/>
</dbReference>
<keyword evidence="1" id="KW-0813">Transport</keyword>
<gene>
    <name evidence="6" type="ORF">Bandiella_00868</name>
</gene>
<dbReference type="RefSeq" id="WP_323732467.1">
    <property type="nucleotide sequence ID" value="NZ_CP110820.1"/>
</dbReference>
<evidence type="ECO:0000313" key="6">
    <source>
        <dbReference type="EMBL" id="WPX96743.1"/>
    </source>
</evidence>
<dbReference type="InterPro" id="IPR027417">
    <property type="entry name" value="P-loop_NTPase"/>
</dbReference>
<dbReference type="Pfam" id="PF00005">
    <property type="entry name" value="ABC_tran"/>
    <property type="match status" value="1"/>
</dbReference>
<keyword evidence="3 6" id="KW-0067">ATP-binding</keyword>
<comment type="function">
    <text evidence="4">Part of an ABC transporter complex. Transmembrane domains (TMD) form a pore in the inner membrane and the ATP-binding domain (NBD) is responsible for energy generation.</text>
</comment>
<evidence type="ECO:0000256" key="1">
    <source>
        <dbReference type="ARBA" id="ARBA00022448"/>
    </source>
</evidence>
<evidence type="ECO:0000256" key="4">
    <source>
        <dbReference type="ARBA" id="ARBA00024725"/>
    </source>
</evidence>
<feature type="domain" description="ABC transporter" evidence="5">
    <location>
        <begin position="7"/>
        <end position="245"/>
    </location>
</feature>
<proteinExistence type="predicted"/>
<dbReference type="Proteomes" id="UP001327219">
    <property type="component" value="Chromosome"/>
</dbReference>
<dbReference type="Gene3D" id="3.40.50.300">
    <property type="entry name" value="P-loop containing nucleotide triphosphate hydrolases"/>
    <property type="match status" value="1"/>
</dbReference>
<dbReference type="InterPro" id="IPR017871">
    <property type="entry name" value="ABC_transporter-like_CS"/>
</dbReference>
<dbReference type="PROSITE" id="PS50893">
    <property type="entry name" value="ABC_TRANSPORTER_2"/>
    <property type="match status" value="1"/>
</dbReference>
<name>A0ABZ0UKS2_9RICK</name>
<evidence type="ECO:0000256" key="3">
    <source>
        <dbReference type="ARBA" id="ARBA00022840"/>
    </source>
</evidence>
<sequence length="252" mass="27758">MSRNTLISVKHLSKSFGSKKVLSDINFNVVKGESFVVIGGSGSGKSVLLKCIAGLLDPDENSKVTIKDENVTHMHIIERKNFLKKFSMLFQNNALFDSLPIWHNICFSLINSGVLDSAKAKEHAVEKLELVGLKTDVLDLYPSELSGGMQKRVAIARAIATNPEIIFFDEPTSGLDPIMSDTITTLIASISEKLKSTTITITHDIKVMEKIADKVSLLKDGKLIWVDSLKNTLASEDTYVKLFLNTHTPLVN</sequence>
<dbReference type="GO" id="GO:0005524">
    <property type="term" value="F:ATP binding"/>
    <property type="evidence" value="ECO:0007669"/>
    <property type="project" value="UniProtKB-KW"/>
</dbReference>
<evidence type="ECO:0000259" key="5">
    <source>
        <dbReference type="PROSITE" id="PS50893"/>
    </source>
</evidence>
<protein>
    <submittedName>
        <fullName evidence="6">ABC transporter ATP-binding protein</fullName>
    </submittedName>
</protein>
<dbReference type="PANTHER" id="PTHR43023:SF6">
    <property type="entry name" value="INTERMEMBRANE PHOSPHOLIPID TRANSPORT SYSTEM ATP-BINDING PROTEIN MLAF"/>
    <property type="match status" value="1"/>
</dbReference>
<organism evidence="6 7">
    <name type="scientific">Candidatus Bandiella euplotis</name>
    <dbReference type="NCBI Taxonomy" id="1664265"/>
    <lineage>
        <taxon>Bacteria</taxon>
        <taxon>Pseudomonadati</taxon>
        <taxon>Pseudomonadota</taxon>
        <taxon>Alphaproteobacteria</taxon>
        <taxon>Rickettsiales</taxon>
        <taxon>Candidatus Midichloriaceae</taxon>
        <taxon>Candidatus Bandiella</taxon>
    </lineage>
</organism>
<dbReference type="PANTHER" id="PTHR43023">
    <property type="entry name" value="PROTEIN TRIGALACTOSYLDIACYLGLYCEROL 3, CHLOROPLASTIC"/>
    <property type="match status" value="1"/>
</dbReference>